<organism evidence="10 11">
    <name type="scientific">Hevea brasiliensis</name>
    <name type="common">Para rubber tree</name>
    <name type="synonym">Siphonia brasiliensis</name>
    <dbReference type="NCBI Taxonomy" id="3981"/>
    <lineage>
        <taxon>Eukaryota</taxon>
        <taxon>Viridiplantae</taxon>
        <taxon>Streptophyta</taxon>
        <taxon>Embryophyta</taxon>
        <taxon>Tracheophyta</taxon>
        <taxon>Spermatophyta</taxon>
        <taxon>Magnoliopsida</taxon>
        <taxon>eudicotyledons</taxon>
        <taxon>Gunneridae</taxon>
        <taxon>Pentapetalae</taxon>
        <taxon>rosids</taxon>
        <taxon>fabids</taxon>
        <taxon>Malpighiales</taxon>
        <taxon>Euphorbiaceae</taxon>
        <taxon>Crotonoideae</taxon>
        <taxon>Micrandreae</taxon>
        <taxon>Hevea</taxon>
    </lineage>
</organism>
<evidence type="ECO:0000256" key="7">
    <source>
        <dbReference type="SAM" id="MobiDB-lite"/>
    </source>
</evidence>
<keyword evidence="2" id="KW-0217">Developmental protein</keyword>
<name>A0ABQ9M596_HEVBR</name>
<feature type="compositionally biased region" description="Basic residues" evidence="7">
    <location>
        <begin position="118"/>
        <end position="129"/>
    </location>
</feature>
<accession>A0ABQ9M596</accession>
<dbReference type="PANTHER" id="PTHR31072">
    <property type="entry name" value="TRANSCRIPTION FACTOR TCP4-RELATED"/>
    <property type="match status" value="1"/>
</dbReference>
<keyword evidence="6" id="KW-0539">Nucleus</keyword>
<feature type="domain" description="R" evidence="9">
    <location>
        <begin position="255"/>
        <end position="272"/>
    </location>
</feature>
<keyword evidence="3" id="KW-0805">Transcription regulation</keyword>
<feature type="domain" description="TCP" evidence="8">
    <location>
        <begin position="123"/>
        <end position="181"/>
    </location>
</feature>
<evidence type="ECO:0000256" key="1">
    <source>
        <dbReference type="ARBA" id="ARBA00004123"/>
    </source>
</evidence>
<feature type="compositionally biased region" description="Basic and acidic residues" evidence="7">
    <location>
        <begin position="253"/>
        <end position="273"/>
    </location>
</feature>
<evidence type="ECO:0000259" key="9">
    <source>
        <dbReference type="PROSITE" id="PS51370"/>
    </source>
</evidence>
<dbReference type="EMBL" id="JARPOI010000009">
    <property type="protein sequence ID" value="KAJ9174084.1"/>
    <property type="molecule type" value="Genomic_DNA"/>
</dbReference>
<dbReference type="PANTHER" id="PTHR31072:SF226">
    <property type="entry name" value="TRANSCRIPTION FACTOR TCP18"/>
    <property type="match status" value="1"/>
</dbReference>
<evidence type="ECO:0000256" key="2">
    <source>
        <dbReference type="ARBA" id="ARBA00022473"/>
    </source>
</evidence>
<proteinExistence type="predicted"/>
<evidence type="ECO:0000256" key="4">
    <source>
        <dbReference type="ARBA" id="ARBA00023125"/>
    </source>
</evidence>
<feature type="region of interest" description="Disordered" evidence="7">
    <location>
        <begin position="100"/>
        <end position="139"/>
    </location>
</feature>
<sequence>MFPSSNNGNDPIYYSDQQGYNRPSFNDITSNSKHEDPLFSCFYPPFPFPPYDQLELQDHDVLLHQNHDLLLHHQPLFRAFASTTSTAASVETILDMVDSNKNDANNKSRSASSDQIPRKRSSKRDRHSKINTAQGPRDRRMRLSLKVAREFFDLQDKLRFDKASKTVEWLLIQARPAIKKLFSGLPQFNYSSSVGTKSASSTSECEVVSGIDDEAAAIKATTKISNAKTSSSSCVNNKGKKAKPSRKAAFDPLARESREKARARARERTREKQWNRKIDKSKLCEEAKNLELNQLNCLSPFEIGEESGTQSHTMNPNSLEMLAHEVEVPSSHEQDRLVTTESMIDDSLLIMGKWSPYSSIINHLYNTAMPQEHQITDLQSFFKSLEAPYNS</sequence>
<keyword evidence="5" id="KW-0804">Transcription</keyword>
<evidence type="ECO:0000256" key="6">
    <source>
        <dbReference type="ARBA" id="ARBA00023242"/>
    </source>
</evidence>
<feature type="region of interest" description="Disordered" evidence="7">
    <location>
        <begin position="1"/>
        <end position="29"/>
    </location>
</feature>
<protein>
    <recommendedName>
        <fullName evidence="12">TCP domain-containing protein</fullName>
    </recommendedName>
</protein>
<dbReference type="PROSITE" id="PS51369">
    <property type="entry name" value="TCP"/>
    <property type="match status" value="1"/>
</dbReference>
<feature type="region of interest" description="Disordered" evidence="7">
    <location>
        <begin position="227"/>
        <end position="273"/>
    </location>
</feature>
<comment type="caution">
    <text evidence="10">The sequence shown here is derived from an EMBL/GenBank/DDBJ whole genome shotgun (WGS) entry which is preliminary data.</text>
</comment>
<dbReference type="Proteomes" id="UP001174677">
    <property type="component" value="Chromosome 9"/>
</dbReference>
<evidence type="ECO:0000259" key="8">
    <source>
        <dbReference type="PROSITE" id="PS51369"/>
    </source>
</evidence>
<evidence type="ECO:0000313" key="11">
    <source>
        <dbReference type="Proteomes" id="UP001174677"/>
    </source>
</evidence>
<feature type="compositionally biased region" description="Polar residues" evidence="7">
    <location>
        <begin position="227"/>
        <end position="236"/>
    </location>
</feature>
<dbReference type="Pfam" id="PF03634">
    <property type="entry name" value="TCP"/>
    <property type="match status" value="1"/>
</dbReference>
<keyword evidence="4" id="KW-0238">DNA-binding</keyword>
<dbReference type="InterPro" id="IPR017888">
    <property type="entry name" value="CYC/TB1_R_domain"/>
</dbReference>
<gene>
    <name evidence="10" type="ORF">P3X46_017152</name>
</gene>
<evidence type="ECO:0000256" key="3">
    <source>
        <dbReference type="ARBA" id="ARBA00023015"/>
    </source>
</evidence>
<keyword evidence="11" id="KW-1185">Reference proteome</keyword>
<evidence type="ECO:0000313" key="10">
    <source>
        <dbReference type="EMBL" id="KAJ9174084.1"/>
    </source>
</evidence>
<dbReference type="InterPro" id="IPR005333">
    <property type="entry name" value="Transcription_factor_TCP"/>
</dbReference>
<reference evidence="10" key="1">
    <citation type="journal article" date="2023" name="Plant Biotechnol. J.">
        <title>Chromosome-level wild Hevea brasiliensis genome provides new tools for genomic-assisted breeding and valuable loci to elevate rubber yield.</title>
        <authorList>
            <person name="Cheng H."/>
            <person name="Song X."/>
            <person name="Hu Y."/>
            <person name="Wu T."/>
            <person name="Yang Q."/>
            <person name="An Z."/>
            <person name="Feng S."/>
            <person name="Deng Z."/>
            <person name="Wu W."/>
            <person name="Zeng X."/>
            <person name="Tu M."/>
            <person name="Wang X."/>
            <person name="Huang H."/>
        </authorList>
    </citation>
    <scope>NUCLEOTIDE SEQUENCE</scope>
    <source>
        <strain evidence="10">MT/VB/25A 57/8</strain>
    </source>
</reference>
<comment type="subcellular location">
    <subcellularLocation>
        <location evidence="1">Nucleus</location>
    </subcellularLocation>
</comment>
<evidence type="ECO:0000256" key="5">
    <source>
        <dbReference type="ARBA" id="ARBA00023163"/>
    </source>
</evidence>
<evidence type="ECO:0008006" key="12">
    <source>
        <dbReference type="Google" id="ProtNLM"/>
    </source>
</evidence>
<dbReference type="InterPro" id="IPR017887">
    <property type="entry name" value="TF_TCP_subgr"/>
</dbReference>
<dbReference type="PROSITE" id="PS51370">
    <property type="entry name" value="R"/>
    <property type="match status" value="1"/>
</dbReference>